<proteinExistence type="predicted"/>
<dbReference type="eggNOG" id="COG1574">
    <property type="taxonomic scope" value="Bacteria"/>
</dbReference>
<reference evidence="2 3" key="1">
    <citation type="journal article" date="2012" name="J. Bacteriol.">
        <title>Complete genome sequence of the B12-producing Shimwellia blattae strain DSM 4481, isolated from a cockroach.</title>
        <authorList>
            <person name="Brzuszkiewicz E."/>
            <person name="Waschkowitz T."/>
            <person name="Wiezer A."/>
            <person name="Daniel R."/>
        </authorList>
    </citation>
    <scope>NUCLEOTIDE SEQUENCE [LARGE SCALE GENOMIC DNA]</scope>
    <source>
        <strain evidence="3">ATCC 29907 / DSM 4481 / JCM 1650 / NBRC 105725 / CDC 9005-74</strain>
    </source>
</reference>
<dbReference type="SUPFAM" id="SSF51338">
    <property type="entry name" value="Composite domain of metallo-dependent hydrolases"/>
    <property type="match status" value="1"/>
</dbReference>
<dbReference type="PANTHER" id="PTHR22642:SF21">
    <property type="entry name" value="PERIPLASMIC PROTEIN"/>
    <property type="match status" value="1"/>
</dbReference>
<evidence type="ECO:0000313" key="3">
    <source>
        <dbReference type="Proteomes" id="UP000001955"/>
    </source>
</evidence>
<dbReference type="Gene3D" id="3.20.20.140">
    <property type="entry name" value="Metal-dependent hydrolases"/>
    <property type="match status" value="1"/>
</dbReference>
<evidence type="ECO:0000313" key="2">
    <source>
        <dbReference type="EMBL" id="AFJ47991.1"/>
    </source>
</evidence>
<feature type="domain" description="Amidohydrolase 3" evidence="1">
    <location>
        <begin position="16"/>
        <end position="188"/>
    </location>
</feature>
<name>I2BBT7_SHIBC</name>
<accession>K6W1L9</accession>
<dbReference type="PATRIC" id="fig|630626.3.peg.2839"/>
<dbReference type="Proteomes" id="UP000001955">
    <property type="component" value="Chromosome"/>
</dbReference>
<dbReference type="EMBL" id="CP001560">
    <property type="protein sequence ID" value="AFJ47991.1"/>
    <property type="molecule type" value="Genomic_DNA"/>
</dbReference>
<keyword evidence="3" id="KW-1185">Reference proteome</keyword>
<dbReference type="SUPFAM" id="SSF51556">
    <property type="entry name" value="Metallo-dependent hydrolases"/>
    <property type="match status" value="1"/>
</dbReference>
<evidence type="ECO:0000259" key="1">
    <source>
        <dbReference type="Pfam" id="PF07969"/>
    </source>
</evidence>
<protein>
    <submittedName>
        <fullName evidence="2">C-terminal part of metallo-dependent hydrolase superfamily protein</fullName>
    </submittedName>
</protein>
<keyword evidence="2" id="KW-0378">Hydrolase</keyword>
<dbReference type="PANTHER" id="PTHR22642">
    <property type="entry name" value="IMIDAZOLONEPROPIONASE"/>
    <property type="match status" value="1"/>
</dbReference>
<dbReference type="InterPro" id="IPR013108">
    <property type="entry name" value="Amidohydro_3"/>
</dbReference>
<dbReference type="InterPro" id="IPR032466">
    <property type="entry name" value="Metal_Hydrolase"/>
</dbReference>
<dbReference type="KEGG" id="ebt:EBL_c29210"/>
<dbReference type="Pfam" id="PF07969">
    <property type="entry name" value="Amidohydro_3"/>
    <property type="match status" value="1"/>
</dbReference>
<gene>
    <name evidence="2" type="ordered locus">EBL_c29210</name>
</gene>
<sequence>MSDAAQKRPVTLVITHTFNGLHWFFDHAETITERNIERVKALGGGIAVQHRMAFQGEYFVDRYGADAVKQTPPVAKMLSMEVPVGLGTDATRVASYNPWTALYWLVSGRTVGGLKMYDDDNRLPREVALELWSAGSAWFSSEQGKKGRIQAGQLADLVVLSQDYFSVEEEAIKGIESVMTLVDGKVVYAAGHFSPLAPPPIPVVPEWSPVVKVPGHYRPAPPAARAGMQARVHQCCGSCHVHGHQHEIARRAGIPVSDDNAFWGALGCSCFSF</sequence>
<accession>I2BBT7</accession>
<dbReference type="InterPro" id="IPR011059">
    <property type="entry name" value="Metal-dep_hydrolase_composite"/>
</dbReference>
<dbReference type="GO" id="GO:0016810">
    <property type="term" value="F:hydrolase activity, acting on carbon-nitrogen (but not peptide) bonds"/>
    <property type="evidence" value="ECO:0007669"/>
    <property type="project" value="InterPro"/>
</dbReference>
<dbReference type="AlphaFoldDB" id="I2BBT7"/>
<dbReference type="HOGENOM" id="CLU_009942_4_2_6"/>
<dbReference type="STRING" id="630626.EBL_c29210"/>
<organism evidence="2 3">
    <name type="scientific">Shimwellia blattae (strain ATCC 29907 / DSM 4481 / JCM 1650 / NBRC 105725 / CDC 9005-74)</name>
    <name type="common">Escherichia blattae</name>
    <dbReference type="NCBI Taxonomy" id="630626"/>
    <lineage>
        <taxon>Bacteria</taxon>
        <taxon>Pseudomonadati</taxon>
        <taxon>Pseudomonadota</taxon>
        <taxon>Gammaproteobacteria</taxon>
        <taxon>Enterobacterales</taxon>
        <taxon>Enterobacteriaceae</taxon>
        <taxon>Shimwellia</taxon>
    </lineage>
</organism>